<feature type="region of interest" description="Disordered" evidence="15">
    <location>
        <begin position="1"/>
        <end position="29"/>
    </location>
</feature>
<dbReference type="Proteomes" id="UP000095280">
    <property type="component" value="Unplaced"/>
</dbReference>
<evidence type="ECO:0000256" key="8">
    <source>
        <dbReference type="ARBA" id="ARBA00022771"/>
    </source>
</evidence>
<keyword evidence="14" id="KW-0576">Peroxisome</keyword>
<keyword evidence="13" id="KW-0472">Membrane</keyword>
<evidence type="ECO:0000256" key="7">
    <source>
        <dbReference type="ARBA" id="ARBA00022723"/>
    </source>
</evidence>
<evidence type="ECO:0000256" key="14">
    <source>
        <dbReference type="ARBA" id="ARBA00023140"/>
    </source>
</evidence>
<keyword evidence="11" id="KW-0653">Protein transport</keyword>
<protein>
    <submittedName>
        <fullName evidence="17">Pex2_Pex12 domain-containing protein</fullName>
    </submittedName>
</protein>
<keyword evidence="16" id="KW-1185">Reference proteome</keyword>
<evidence type="ECO:0000256" key="2">
    <source>
        <dbReference type="ARBA" id="ARBA00004906"/>
    </source>
</evidence>
<dbReference type="GO" id="GO:0016740">
    <property type="term" value="F:transferase activity"/>
    <property type="evidence" value="ECO:0007669"/>
    <property type="project" value="UniProtKB-KW"/>
</dbReference>
<evidence type="ECO:0000256" key="6">
    <source>
        <dbReference type="ARBA" id="ARBA00022692"/>
    </source>
</evidence>
<keyword evidence="8" id="KW-0863">Zinc-finger</keyword>
<keyword evidence="6" id="KW-0812">Transmembrane</keyword>
<comment type="pathway">
    <text evidence="2">Protein modification; protein ubiquitination.</text>
</comment>
<dbReference type="PANTHER" id="PTHR48178">
    <property type="entry name" value="PEROXISOME BIOGENESIS FACTOR 2"/>
    <property type="match status" value="1"/>
</dbReference>
<dbReference type="GO" id="GO:0008270">
    <property type="term" value="F:zinc ion binding"/>
    <property type="evidence" value="ECO:0007669"/>
    <property type="project" value="UniProtKB-KW"/>
</dbReference>
<accession>A0A1I8I7U9</accession>
<dbReference type="PANTHER" id="PTHR48178:SF1">
    <property type="entry name" value="PEROXISOME BIOGENESIS FACTOR 2"/>
    <property type="match status" value="1"/>
</dbReference>
<dbReference type="PROSITE" id="PS00251">
    <property type="entry name" value="THD_1"/>
    <property type="match status" value="1"/>
</dbReference>
<dbReference type="InterPro" id="IPR021184">
    <property type="entry name" value="TNF_CS"/>
</dbReference>
<sequence length="1402" mass="150237">RSLWQQVSEASPDHQAQHGVRTQPQEHGHGALVQSRQAFHADHLDQSVQQPAVHQTAAVGTILVDRVSNGDMAEVTASALRQLARNCISSGLTDRPASSSLRRATEKVANWTLLPTITLAVVLMTNSQAALRLQPRLNQAAVVQQLVGPQANAIHDHLVGHTGSQTALNGCPGDGGQGAEHTPVVPGVGPWGQQLALQLLPGFGHLQRVGDNAGQAAGQAANAAFANCGPSFRLLRVAMLARKRARRCDCCYACRSMVLMRMAQAEHQRQATAQHIEEELFKRKSSAAFHADNGGRAADTATNGVTVTGFHQFGQHVNRGHNWSSQRESQQMPFNPIPVKAVVQQEGGQAERGRALVQHDGHEYDEFHSHVRGGRSRAQSDAVGGGVNDEAKRGCEARPGVRQVRDPAAMRAEPAAAAAAAAAAPPDADPAAPGPAAAAACGAATAWMSRLPPPATAAAAPAAAESAWTSFADSSRCPGGSPPLPPPREAAPGASYIACTPSGMMTESAVPTRRPAPNIVTRRSRSWLDERFTGGSNSSKLAGSVVNLPKSGRPLTSSASLELFDPPVNRSSTNGIGTAATEPATVQALRVSQLEADDLDEDMTALLADRILDALSLVQPLVSDWSVELRSAVRFLLCGAMLCGTSGPAATFGAKLYGLELLTARAAGGYATRLKFLTALCLVGYWRDWLRLRQANARGSSSGAASVSLSALSGVLSLLELANLLAFLRHGRRVSLVHRLLGARWGHPPGPPRLYQPAAFAFVDRELVWHSFAELADAATGAIADARRFISGRRDYDCDGSSGAASGSPGGCRLCGQEACLPTLCSSDCRCGPCCYFCLAASLPYSCPTCPAAARTVADLVLACDMKRYKSIPKKRTRHDREEKRRDQATLPNQVVTIVLPTLVLIVLFQQIDPAGTMSLAPLRCVGPDCSEPSPFRLSPADGRVRIGMAGIYYLFGHVTFTSITRAGLRCIRVQGMESCRFLSRVDCACTCNHRSNIRYKENKPKIMPTPNDSFIRIPSQTPNEQPTVSKPLRMTCVSALLCLLFASSIVCLQLWPRYGAGSKSPVQQNATFNDGKAPSSAARNLPAAPTVLTRSYALDLRSLPQCTKARQQQQSMRALQCRNGADYVFKGTMSLAPLRCVGPDCSEPSPFRLSPADGRVRISMAGIYDLFGHVTFTSPEQASAVPVGLLVNGRPAAVSRTGCSVQRKLRLQPGDWARLIVLRNGPIVRISEAPGQLQERLLNALAVLGGGLEVGQAGGLRQLLALAWCHNAPVVQSSSRFIWHRAQGSEQLLVTQQSSMAPPEMPWAARSLTRGAEWPHSDRQNGAQQLSPILGDRLQHKKQGVHQVTRQQELMSSQQPQRLVDQVRSWRGWLVTTLPRLTITWVPPPLPPLLSMLTDGW</sequence>
<reference evidence="17" key="1">
    <citation type="submission" date="2016-11" db="UniProtKB">
        <authorList>
            <consortium name="WormBaseParasite"/>
        </authorList>
    </citation>
    <scope>IDENTIFICATION</scope>
</reference>
<dbReference type="GO" id="GO:0016558">
    <property type="term" value="P:protein import into peroxisome matrix"/>
    <property type="evidence" value="ECO:0007669"/>
    <property type="project" value="InterPro"/>
</dbReference>
<evidence type="ECO:0000313" key="16">
    <source>
        <dbReference type="Proteomes" id="UP000095280"/>
    </source>
</evidence>
<name>A0A1I8I7U9_9PLAT</name>
<evidence type="ECO:0000256" key="10">
    <source>
        <dbReference type="ARBA" id="ARBA00022833"/>
    </source>
</evidence>
<evidence type="ECO:0000256" key="11">
    <source>
        <dbReference type="ARBA" id="ARBA00022927"/>
    </source>
</evidence>
<keyword evidence="12" id="KW-1133">Transmembrane helix</keyword>
<evidence type="ECO:0000313" key="17">
    <source>
        <dbReference type="WBParaSite" id="maker-uti_cns_0010324-snap-gene-0.4-mRNA-1"/>
    </source>
</evidence>
<dbReference type="WBParaSite" id="maker-uti_cns_0010324-snap-gene-0.4-mRNA-1">
    <property type="protein sequence ID" value="maker-uti_cns_0010324-snap-gene-0.4-mRNA-1"/>
    <property type="gene ID" value="maker-uti_cns_0010324-snap-gene-0.4"/>
</dbReference>
<evidence type="ECO:0000256" key="1">
    <source>
        <dbReference type="ARBA" id="ARBA00004585"/>
    </source>
</evidence>
<evidence type="ECO:0000256" key="5">
    <source>
        <dbReference type="ARBA" id="ARBA00022679"/>
    </source>
</evidence>
<feature type="region of interest" description="Disordered" evidence="15">
    <location>
        <begin position="370"/>
        <end position="399"/>
    </location>
</feature>
<keyword evidence="10" id="KW-0862">Zinc</keyword>
<evidence type="ECO:0000256" key="3">
    <source>
        <dbReference type="ARBA" id="ARBA00008704"/>
    </source>
</evidence>
<keyword evidence="4" id="KW-0813">Transport</keyword>
<evidence type="ECO:0000256" key="12">
    <source>
        <dbReference type="ARBA" id="ARBA00022989"/>
    </source>
</evidence>
<keyword evidence="7" id="KW-0479">Metal-binding</keyword>
<organism evidence="16 17">
    <name type="scientific">Macrostomum lignano</name>
    <dbReference type="NCBI Taxonomy" id="282301"/>
    <lineage>
        <taxon>Eukaryota</taxon>
        <taxon>Metazoa</taxon>
        <taxon>Spiralia</taxon>
        <taxon>Lophotrochozoa</taxon>
        <taxon>Platyhelminthes</taxon>
        <taxon>Rhabditophora</taxon>
        <taxon>Macrostomorpha</taxon>
        <taxon>Macrostomida</taxon>
        <taxon>Macrostomidae</taxon>
        <taxon>Macrostomum</taxon>
    </lineage>
</organism>
<evidence type="ECO:0000256" key="4">
    <source>
        <dbReference type="ARBA" id="ARBA00022448"/>
    </source>
</evidence>
<dbReference type="InterPro" id="IPR025654">
    <property type="entry name" value="PEX2/10"/>
</dbReference>
<evidence type="ECO:0000256" key="15">
    <source>
        <dbReference type="SAM" id="MobiDB-lite"/>
    </source>
</evidence>
<comment type="subcellular location">
    <subcellularLocation>
        <location evidence="1">Peroxisome membrane</location>
        <topology evidence="1">Multi-pass membrane protein</topology>
    </subcellularLocation>
</comment>
<evidence type="ECO:0000256" key="9">
    <source>
        <dbReference type="ARBA" id="ARBA00022786"/>
    </source>
</evidence>
<dbReference type="GO" id="GO:0005778">
    <property type="term" value="C:peroxisomal membrane"/>
    <property type="evidence" value="ECO:0007669"/>
    <property type="project" value="UniProtKB-SubCell"/>
</dbReference>
<comment type="similarity">
    <text evidence="3">Belongs to the pex2/pex10/pex12 family.</text>
</comment>
<keyword evidence="9" id="KW-0833">Ubl conjugation pathway</keyword>
<evidence type="ECO:0000256" key="13">
    <source>
        <dbReference type="ARBA" id="ARBA00023136"/>
    </source>
</evidence>
<proteinExistence type="inferred from homology"/>
<keyword evidence="5" id="KW-0808">Transferase</keyword>